<gene>
    <name evidence="2" type="ORF">F2Q70_00017996</name>
</gene>
<sequence>MSDLALPPDRVGSPEENKGETEVQEVSVVQGVDRLGGSTKSSWVEVATDKKALKRYDVEVSTKDGVHMIEIPDEILENSTPLWEDFVSLWLKSRKTSICVLQLVRRSKHIYGKRQVKNVSVQSLLRTDMLLELFLFTTSADCRIFRGNALVSEMQGLIFGDVFLTVFVSSHLSCGQLPLLQRFQRS</sequence>
<dbReference type="EMBL" id="QGKY02001250">
    <property type="protein sequence ID" value="KAF2562004.1"/>
    <property type="molecule type" value="Genomic_DNA"/>
</dbReference>
<accession>A0A8S9HWJ8</accession>
<evidence type="ECO:0000313" key="2">
    <source>
        <dbReference type="EMBL" id="KAF2562004.1"/>
    </source>
</evidence>
<comment type="caution">
    <text evidence="2">The sequence shown here is derived from an EMBL/GenBank/DDBJ whole genome shotgun (WGS) entry which is preliminary data.</text>
</comment>
<feature type="region of interest" description="Disordered" evidence="1">
    <location>
        <begin position="1"/>
        <end position="24"/>
    </location>
</feature>
<organism evidence="2">
    <name type="scientific">Brassica cretica</name>
    <name type="common">Mustard</name>
    <dbReference type="NCBI Taxonomy" id="69181"/>
    <lineage>
        <taxon>Eukaryota</taxon>
        <taxon>Viridiplantae</taxon>
        <taxon>Streptophyta</taxon>
        <taxon>Embryophyta</taxon>
        <taxon>Tracheophyta</taxon>
        <taxon>Spermatophyta</taxon>
        <taxon>Magnoliopsida</taxon>
        <taxon>eudicotyledons</taxon>
        <taxon>Gunneridae</taxon>
        <taxon>Pentapetalae</taxon>
        <taxon>rosids</taxon>
        <taxon>malvids</taxon>
        <taxon>Brassicales</taxon>
        <taxon>Brassicaceae</taxon>
        <taxon>Brassiceae</taxon>
        <taxon>Brassica</taxon>
    </lineage>
</organism>
<feature type="compositionally biased region" description="Basic and acidic residues" evidence="1">
    <location>
        <begin position="12"/>
        <end position="21"/>
    </location>
</feature>
<proteinExistence type="predicted"/>
<name>A0A8S9HWJ8_BRACR</name>
<protein>
    <submittedName>
        <fullName evidence="2">Uncharacterized protein</fullName>
    </submittedName>
</protein>
<dbReference type="AlphaFoldDB" id="A0A8S9HWJ8"/>
<reference evidence="2" key="1">
    <citation type="submission" date="2019-12" db="EMBL/GenBank/DDBJ databases">
        <title>Genome sequencing and annotation of Brassica cretica.</title>
        <authorList>
            <person name="Studholme D.J."/>
            <person name="Sarris P.F."/>
        </authorList>
    </citation>
    <scope>NUCLEOTIDE SEQUENCE</scope>
    <source>
        <strain evidence="2">PFS-102/07</strain>
        <tissue evidence="2">Leaf</tissue>
    </source>
</reference>
<evidence type="ECO:0000256" key="1">
    <source>
        <dbReference type="SAM" id="MobiDB-lite"/>
    </source>
</evidence>